<dbReference type="Gene3D" id="2.60.40.10">
    <property type="entry name" value="Immunoglobulins"/>
    <property type="match status" value="1"/>
</dbReference>
<keyword evidence="4" id="KW-1185">Reference proteome</keyword>
<dbReference type="PANTHER" id="PTHR34220">
    <property type="entry name" value="SENSOR HISTIDINE KINASE YPDA"/>
    <property type="match status" value="1"/>
</dbReference>
<keyword evidence="1" id="KW-0472">Membrane</keyword>
<dbReference type="InterPro" id="IPR010559">
    <property type="entry name" value="Sig_transdc_His_kin_internal"/>
</dbReference>
<gene>
    <name evidence="3" type="ORF">H3Z82_05025</name>
</gene>
<feature type="domain" description="Signal transduction histidine kinase internal region" evidence="2">
    <location>
        <begin position="806"/>
        <end position="879"/>
    </location>
</feature>
<evidence type="ECO:0000259" key="2">
    <source>
        <dbReference type="Pfam" id="PF06580"/>
    </source>
</evidence>
<keyword evidence="3" id="KW-0808">Transferase</keyword>
<dbReference type="GO" id="GO:0016020">
    <property type="term" value="C:membrane"/>
    <property type="evidence" value="ECO:0007669"/>
    <property type="project" value="InterPro"/>
</dbReference>
<reference evidence="3 4" key="1">
    <citation type="submission" date="2020-07" db="EMBL/GenBank/DDBJ databases">
        <title>Bacterium isolated from marine sediment.</title>
        <authorList>
            <person name="Shang D."/>
        </authorList>
    </citation>
    <scope>NUCLEOTIDE SEQUENCE [LARGE SCALE GENOMIC DNA]</scope>
    <source>
        <strain evidence="3 4">F6074</strain>
    </source>
</reference>
<organism evidence="3 4">
    <name type="scientific">Gelidibacter maritimus</name>
    <dbReference type="NCBI Taxonomy" id="2761487"/>
    <lineage>
        <taxon>Bacteria</taxon>
        <taxon>Pseudomonadati</taxon>
        <taxon>Bacteroidota</taxon>
        <taxon>Flavobacteriia</taxon>
        <taxon>Flavobacteriales</taxon>
        <taxon>Flavobacteriaceae</taxon>
        <taxon>Gelidibacter</taxon>
    </lineage>
</organism>
<dbReference type="Gene3D" id="2.130.10.10">
    <property type="entry name" value="YVTN repeat-like/Quinoprotein amine dehydrogenase"/>
    <property type="match status" value="4"/>
</dbReference>
<feature type="transmembrane region" description="Helical" evidence="1">
    <location>
        <begin position="761"/>
        <end position="782"/>
    </location>
</feature>
<dbReference type="InterPro" id="IPR036890">
    <property type="entry name" value="HATPase_C_sf"/>
</dbReference>
<evidence type="ECO:0000256" key="1">
    <source>
        <dbReference type="SAM" id="Phobius"/>
    </source>
</evidence>
<dbReference type="Pfam" id="PF07494">
    <property type="entry name" value="Reg_prop"/>
    <property type="match status" value="1"/>
</dbReference>
<dbReference type="GO" id="GO:0000155">
    <property type="term" value="F:phosphorelay sensor kinase activity"/>
    <property type="evidence" value="ECO:0007669"/>
    <property type="project" value="InterPro"/>
</dbReference>
<keyword evidence="1" id="KW-0812">Transmembrane</keyword>
<dbReference type="InterPro" id="IPR050640">
    <property type="entry name" value="Bact_2-comp_sensor_kinase"/>
</dbReference>
<dbReference type="InterPro" id="IPR011110">
    <property type="entry name" value="Reg_prop"/>
</dbReference>
<comment type="caution">
    <text evidence="3">The sequence shown here is derived from an EMBL/GenBank/DDBJ whole genome shotgun (WGS) entry which is preliminary data.</text>
</comment>
<dbReference type="InterPro" id="IPR013783">
    <property type="entry name" value="Ig-like_fold"/>
</dbReference>
<accession>A0A7W2R2R8</accession>
<dbReference type="PANTHER" id="PTHR34220:SF7">
    <property type="entry name" value="SENSOR HISTIDINE KINASE YPDA"/>
    <property type="match status" value="1"/>
</dbReference>
<proteinExistence type="predicted"/>
<keyword evidence="3" id="KW-0418">Kinase</keyword>
<protein>
    <submittedName>
        <fullName evidence="3">Histidine kinase</fullName>
    </submittedName>
</protein>
<dbReference type="EMBL" id="JACGLT010000003">
    <property type="protein sequence ID" value="MBA6152084.1"/>
    <property type="molecule type" value="Genomic_DNA"/>
</dbReference>
<keyword evidence="1" id="KW-1133">Transmembrane helix</keyword>
<dbReference type="SUPFAM" id="SSF63829">
    <property type="entry name" value="Calcium-dependent phosphotriesterase"/>
    <property type="match status" value="3"/>
</dbReference>
<dbReference type="Gene3D" id="3.30.565.10">
    <property type="entry name" value="Histidine kinase-like ATPase, C-terminal domain"/>
    <property type="match status" value="1"/>
</dbReference>
<dbReference type="Pfam" id="PF06580">
    <property type="entry name" value="His_kinase"/>
    <property type="match status" value="1"/>
</dbReference>
<dbReference type="SUPFAM" id="SSF55874">
    <property type="entry name" value="ATPase domain of HSP90 chaperone/DNA topoisomerase II/histidine kinase"/>
    <property type="match status" value="1"/>
</dbReference>
<dbReference type="InterPro" id="IPR015943">
    <property type="entry name" value="WD40/YVTN_repeat-like_dom_sf"/>
</dbReference>
<dbReference type="RefSeq" id="WP_182203215.1">
    <property type="nucleotide sequence ID" value="NZ_JACGLT010000003.1"/>
</dbReference>
<evidence type="ECO:0000313" key="4">
    <source>
        <dbReference type="Proteomes" id="UP000541857"/>
    </source>
</evidence>
<dbReference type="AlphaFoldDB" id="A0A7W2R2R8"/>
<name>A0A7W2R2R8_9FLAO</name>
<evidence type="ECO:0000313" key="3">
    <source>
        <dbReference type="EMBL" id="MBA6152084.1"/>
    </source>
</evidence>
<sequence length="1008" mass="114473">MTLPISRIFCVFLFLISIGIGFGQNNQLRAYTLEDGLPQSQVYAIEQDAIGYLWLGTQGGGLARFDGDTFKTFNENDGLASNYVNVLKFANDTLFIGSRRGLSIKTKSGLKNYEGPQVTHIFRHQNHTYLGTKTGVYRYTTSKSLEKLILNPTIDISQVNAMHFDGSYFWIGSDEGLFKSKLLTQDSNFERVEKYNFTSLVQYNSKLMASTFTHGILIKNLENGTDEWIEELQRINSLSIIKDQLWVGAEGDGVTVLDMINYQIQNFIDSRSGLAVSHVRDFILDQQGTIWIATSGGGFYKYFEDKFTHFDSESGLQGNQIYAVHSAGKALWISNSEAGLVKIDSLGLHPVPRIRGFDHVKIKTIRHDANGNIWAGSDGKGLLFREHTTRDSLILNRSDFNNLNFHTVQIPEIKNHVLNTSTGFPSDWIRQLQIEKDTIWVATHSDGIVKMQFDSAMEKAEILKIYGKEDGLEDLLLKDMKLDGQGRLWYGTQTGHVGFIENDLVKDLGQVLDDKTAINSLLLRGSTMYLGTAGNGVWFADVNDRMVFNKLVGDKQLTSSNCNQLIFDSENNLWVGSERGVDKVVLNQDNKIVDVFHYGRNDGFLGIETTLNAVDMDHNGNLWFGAVYGLSKYEVGQDLEEVHSKPTIDFESVEVDYQPIDSIAYYTSNKNAMVLQLNPDQNQIAFVYRTVDLTHPKDIQYRFKLNDDSWSPWSKINQQNLVGLSYGPHIFYAQSRDYRWQNSEVIAFPFNIETPLHQKSWFQWLVIGVALVLILMFGWMYLRRLKRKNIEAQERLQIQNHLLTLEHKALQLQMNPHFIFNVLNGIKAMGNTNPQKMNTTVNTFATLLRDVLNNSRKDSITLAQEIKTLTHYIEVEQLMSPKAFVYDIQVDSNIDPEEILIPPMLIQPFVENAIRHGILKGPRDGELKILFKTENDFLTCTIMDNGSGIFNSQNNKTATDHQSMALTVTKERIQSLSGKDTLKLEEITSNNQILGTRISFQIPLKTDF</sequence>
<dbReference type="Proteomes" id="UP000541857">
    <property type="component" value="Unassembled WGS sequence"/>
</dbReference>